<dbReference type="VEuPathDB" id="FungiDB:AeMF1_014919"/>
<proteinExistence type="predicted"/>
<protein>
    <submittedName>
        <fullName evidence="3">Uncharacterized protein</fullName>
    </submittedName>
</protein>
<feature type="transmembrane region" description="Helical" evidence="2">
    <location>
        <begin position="56"/>
        <end position="77"/>
    </location>
</feature>
<dbReference type="AlphaFoldDB" id="A0A6G0W6M0"/>
<keyword evidence="2" id="KW-1133">Transmembrane helix</keyword>
<evidence type="ECO:0000313" key="3">
    <source>
        <dbReference type="EMBL" id="KAF0722427.1"/>
    </source>
</evidence>
<feature type="compositionally biased region" description="Polar residues" evidence="1">
    <location>
        <begin position="30"/>
        <end position="39"/>
    </location>
</feature>
<evidence type="ECO:0000256" key="2">
    <source>
        <dbReference type="SAM" id="Phobius"/>
    </source>
</evidence>
<accession>A0A6G0W6M0</accession>
<organism evidence="3 4">
    <name type="scientific">Aphanomyces euteiches</name>
    <dbReference type="NCBI Taxonomy" id="100861"/>
    <lineage>
        <taxon>Eukaryota</taxon>
        <taxon>Sar</taxon>
        <taxon>Stramenopiles</taxon>
        <taxon>Oomycota</taxon>
        <taxon>Saprolegniomycetes</taxon>
        <taxon>Saprolegniales</taxon>
        <taxon>Verrucalvaceae</taxon>
        <taxon>Aphanomyces</taxon>
    </lineage>
</organism>
<feature type="region of interest" description="Disordered" evidence="1">
    <location>
        <begin position="211"/>
        <end position="273"/>
    </location>
</feature>
<keyword evidence="2" id="KW-0472">Membrane</keyword>
<keyword evidence="4" id="KW-1185">Reference proteome</keyword>
<gene>
    <name evidence="3" type="ORF">Ae201684_018430</name>
</gene>
<dbReference type="EMBL" id="VJMJ01000335">
    <property type="protein sequence ID" value="KAF0722427.1"/>
    <property type="molecule type" value="Genomic_DNA"/>
</dbReference>
<feature type="region of interest" description="Disordered" evidence="1">
    <location>
        <begin position="559"/>
        <end position="588"/>
    </location>
</feature>
<sequence length="651" mass="71274">MGHKSYVSPADDDVSNSDVHGPVRRKGSDQVVNERTPLTETDRKKDRPLPWMKQALVRRSAMVFGLAIVLVMIYINWRNAQGVEPPSSIEIDHVQQELIELEAEGAPDPIAGKSDDDKTLHELLERWNLPLDSVDTRTHNEWVVLYNQIHALAQVNGEAKEGLYDEAHTPAALVEASGDSNPDKLVDFQRILALIRRKLDDMRSTLDESNDVLAEGTTGPPPVPQETAPPSAPQETSPETTAPIPLISEKTEPPSQHPAEVESAPSTAAPTMPPVTLMATETAAIPSQTAQQQLPTLEYQKGLQVWLQADSGVDFVAPCTAKSAQCFVKQWKNSAGRGDGGAFLPANLADPTTFPVWVRGVQNGHPIVKFTCPMIWSHGTLLHDHMTLFFVLSPSRRLGNDEVEKFFGHAPYGQFRFRGGRAGYFGMDHVDAADVQDCPRASEWQADRGNSMALIVVVGMGFSSETSVNSAVQFSTAETTVLGNVKAICDASTLQGRIAEVLVYDAVLPDAAIDVVQMYLRQKWSIPQGTEHHNLAYAAAATTTTARPVQATATSLRQTTTLPPVEEEEPPSLPLTSSVSPATPRGPYNPDDVFKWTPPGEVDPELVAKWKAVVSERIRLVERFQYGGQVLHDYIDQLKGELNSLRDTLFS</sequence>
<evidence type="ECO:0000313" key="4">
    <source>
        <dbReference type="Proteomes" id="UP000481153"/>
    </source>
</evidence>
<reference evidence="3 4" key="1">
    <citation type="submission" date="2019-07" db="EMBL/GenBank/DDBJ databases">
        <title>Genomics analysis of Aphanomyces spp. identifies a new class of oomycete effector associated with host adaptation.</title>
        <authorList>
            <person name="Gaulin E."/>
        </authorList>
    </citation>
    <scope>NUCLEOTIDE SEQUENCE [LARGE SCALE GENOMIC DNA]</scope>
    <source>
        <strain evidence="3 4">ATCC 201684</strain>
    </source>
</reference>
<evidence type="ECO:0000256" key="1">
    <source>
        <dbReference type="SAM" id="MobiDB-lite"/>
    </source>
</evidence>
<keyword evidence="2" id="KW-0812">Transmembrane</keyword>
<feature type="region of interest" description="Disordered" evidence="1">
    <location>
        <begin position="1"/>
        <end position="46"/>
    </location>
</feature>
<name>A0A6G0W6M0_9STRA</name>
<dbReference type="Proteomes" id="UP000481153">
    <property type="component" value="Unassembled WGS sequence"/>
</dbReference>
<comment type="caution">
    <text evidence="3">The sequence shown here is derived from an EMBL/GenBank/DDBJ whole genome shotgun (WGS) entry which is preliminary data.</text>
</comment>